<dbReference type="AlphaFoldDB" id="A0A7J9GFJ3"/>
<organism evidence="1 2">
    <name type="scientific">Gossypium harknessii</name>
    <dbReference type="NCBI Taxonomy" id="34285"/>
    <lineage>
        <taxon>Eukaryota</taxon>
        <taxon>Viridiplantae</taxon>
        <taxon>Streptophyta</taxon>
        <taxon>Embryophyta</taxon>
        <taxon>Tracheophyta</taxon>
        <taxon>Spermatophyta</taxon>
        <taxon>Magnoliopsida</taxon>
        <taxon>eudicotyledons</taxon>
        <taxon>Gunneridae</taxon>
        <taxon>Pentapetalae</taxon>
        <taxon>rosids</taxon>
        <taxon>malvids</taxon>
        <taxon>Malvales</taxon>
        <taxon>Malvaceae</taxon>
        <taxon>Malvoideae</taxon>
        <taxon>Gossypium</taxon>
    </lineage>
</organism>
<keyword evidence="2" id="KW-1185">Reference proteome</keyword>
<reference evidence="1 2" key="1">
    <citation type="journal article" date="2019" name="Genome Biol. Evol.">
        <title>Insights into the evolution of the New World diploid cottons (Gossypium, subgenus Houzingenia) based on genome sequencing.</title>
        <authorList>
            <person name="Grover C.E."/>
            <person name="Arick M.A. 2nd"/>
            <person name="Thrash A."/>
            <person name="Conover J.L."/>
            <person name="Sanders W.S."/>
            <person name="Peterson D.G."/>
            <person name="Frelichowski J.E."/>
            <person name="Scheffler J.A."/>
            <person name="Scheffler B.E."/>
            <person name="Wendel J.F."/>
        </authorList>
    </citation>
    <scope>NUCLEOTIDE SEQUENCE [LARGE SCALE GENOMIC DNA]</scope>
    <source>
        <strain evidence="1">0</strain>
        <tissue evidence="1">Leaf</tissue>
    </source>
</reference>
<gene>
    <name evidence="1" type="ORF">Gohar_007119</name>
</gene>
<dbReference type="EMBL" id="JABFAD010000004">
    <property type="protein sequence ID" value="MBA0796342.1"/>
    <property type="molecule type" value="Genomic_DNA"/>
</dbReference>
<feature type="non-terminal residue" evidence="1">
    <location>
        <position position="69"/>
    </location>
</feature>
<evidence type="ECO:0000313" key="1">
    <source>
        <dbReference type="EMBL" id="MBA0796342.1"/>
    </source>
</evidence>
<accession>A0A7J9GFJ3</accession>
<comment type="caution">
    <text evidence="1">The sequence shown here is derived from an EMBL/GenBank/DDBJ whole genome shotgun (WGS) entry which is preliminary data.</text>
</comment>
<evidence type="ECO:0000313" key="2">
    <source>
        <dbReference type="Proteomes" id="UP000593560"/>
    </source>
</evidence>
<proteinExistence type="predicted"/>
<sequence>MGVVRIGDWSAICHHLLGNVSDKFNVSTIEMKWLEDNFSHLNNSFSAIERQQFTRAFILRLMRAFLRLI</sequence>
<name>A0A7J9GFJ3_9ROSI</name>
<protein>
    <submittedName>
        <fullName evidence="1">Uncharacterized protein</fullName>
    </submittedName>
</protein>
<dbReference type="Proteomes" id="UP000593560">
    <property type="component" value="Unassembled WGS sequence"/>
</dbReference>